<evidence type="ECO:0000313" key="5">
    <source>
        <dbReference type="Proteomes" id="UP000548504"/>
    </source>
</evidence>
<evidence type="ECO:0000256" key="1">
    <source>
        <dbReference type="ARBA" id="ARBA00022553"/>
    </source>
</evidence>
<dbReference type="Pfam" id="PF00072">
    <property type="entry name" value="Response_reg"/>
    <property type="match status" value="1"/>
</dbReference>
<dbReference type="SUPFAM" id="SSF52172">
    <property type="entry name" value="CheY-like"/>
    <property type="match status" value="1"/>
</dbReference>
<evidence type="ECO:0000259" key="3">
    <source>
        <dbReference type="PROSITE" id="PS50110"/>
    </source>
</evidence>
<organism evidence="4 5">
    <name type="scientific">Citrobacter cronae</name>
    <dbReference type="NCBI Taxonomy" id="1748967"/>
    <lineage>
        <taxon>Bacteria</taxon>
        <taxon>Pseudomonadati</taxon>
        <taxon>Pseudomonadota</taxon>
        <taxon>Gammaproteobacteria</taxon>
        <taxon>Enterobacterales</taxon>
        <taxon>Enterobacteriaceae</taxon>
        <taxon>Citrobacter</taxon>
        <taxon>Citrobacter freundii complex</taxon>
    </lineage>
</organism>
<dbReference type="Gene3D" id="3.40.50.2300">
    <property type="match status" value="1"/>
</dbReference>
<sequence length="120" mass="13073">MRILLVDDDLFAAELASIFLQMDGYDVVIVESAISALACLDSDKNIDLVISDLHMPEISGLDLLALLRAQAWSKPFILLSANEVTASDLLYDRWVKKDENLAENLGAAVNALLLPSAVTE</sequence>
<gene>
    <name evidence="4" type="ORF">H7I73_13455</name>
</gene>
<accession>A0A7X1BPC4</accession>
<dbReference type="GO" id="GO:0000160">
    <property type="term" value="P:phosphorelay signal transduction system"/>
    <property type="evidence" value="ECO:0007669"/>
    <property type="project" value="InterPro"/>
</dbReference>
<dbReference type="PROSITE" id="PS50110">
    <property type="entry name" value="RESPONSE_REGULATORY"/>
    <property type="match status" value="1"/>
</dbReference>
<reference evidence="4 5" key="1">
    <citation type="submission" date="2020-08" db="EMBL/GenBank/DDBJ databases">
        <title>Emergence and comparative genomics analysis of Citrobacter in Fennec fox imported from North Africa to China.</title>
        <authorList>
            <person name="Zheng B."/>
        </authorList>
    </citation>
    <scope>NUCLEOTIDE SEQUENCE [LARGE SCALE GENOMIC DNA]</scope>
    <source>
        <strain evidence="4 5">FF141</strain>
    </source>
</reference>
<dbReference type="Proteomes" id="UP000548504">
    <property type="component" value="Unassembled WGS sequence"/>
</dbReference>
<dbReference type="EMBL" id="JACLAG010000002">
    <property type="protein sequence ID" value="MBC2620646.1"/>
    <property type="molecule type" value="Genomic_DNA"/>
</dbReference>
<dbReference type="AlphaFoldDB" id="A0A7X1BPC4"/>
<protein>
    <submittedName>
        <fullName evidence="4">Response regulator</fullName>
    </submittedName>
</protein>
<name>A0A7X1BPC4_9ENTR</name>
<dbReference type="InterPro" id="IPR011006">
    <property type="entry name" value="CheY-like_superfamily"/>
</dbReference>
<dbReference type="InterPro" id="IPR050595">
    <property type="entry name" value="Bact_response_regulator"/>
</dbReference>
<dbReference type="RefSeq" id="WP_085048852.1">
    <property type="nucleotide sequence ID" value="NZ_CP101080.1"/>
</dbReference>
<evidence type="ECO:0000256" key="2">
    <source>
        <dbReference type="PROSITE-ProRule" id="PRU00169"/>
    </source>
</evidence>
<dbReference type="SMART" id="SM00448">
    <property type="entry name" value="REC"/>
    <property type="match status" value="1"/>
</dbReference>
<evidence type="ECO:0000313" key="4">
    <source>
        <dbReference type="EMBL" id="MBC2620646.1"/>
    </source>
</evidence>
<dbReference type="CDD" id="cd00156">
    <property type="entry name" value="REC"/>
    <property type="match status" value="1"/>
</dbReference>
<dbReference type="PANTHER" id="PTHR44591:SF3">
    <property type="entry name" value="RESPONSE REGULATORY DOMAIN-CONTAINING PROTEIN"/>
    <property type="match status" value="1"/>
</dbReference>
<comment type="caution">
    <text evidence="4">The sequence shown here is derived from an EMBL/GenBank/DDBJ whole genome shotgun (WGS) entry which is preliminary data.</text>
</comment>
<dbReference type="InterPro" id="IPR001789">
    <property type="entry name" value="Sig_transdc_resp-reg_receiver"/>
</dbReference>
<feature type="domain" description="Response regulatory" evidence="3">
    <location>
        <begin position="2"/>
        <end position="112"/>
    </location>
</feature>
<proteinExistence type="predicted"/>
<dbReference type="PANTHER" id="PTHR44591">
    <property type="entry name" value="STRESS RESPONSE REGULATOR PROTEIN 1"/>
    <property type="match status" value="1"/>
</dbReference>
<feature type="modified residue" description="4-aspartylphosphate" evidence="2">
    <location>
        <position position="52"/>
    </location>
</feature>
<keyword evidence="1 2" id="KW-0597">Phosphoprotein</keyword>